<organism evidence="5 6">
    <name type="scientific">Gimesia chilikensis</name>
    <dbReference type="NCBI Taxonomy" id="2605989"/>
    <lineage>
        <taxon>Bacteria</taxon>
        <taxon>Pseudomonadati</taxon>
        <taxon>Planctomycetota</taxon>
        <taxon>Planctomycetia</taxon>
        <taxon>Planctomycetales</taxon>
        <taxon>Planctomycetaceae</taxon>
        <taxon>Gimesia</taxon>
    </lineage>
</organism>
<name>A0A517PJ35_9PLAN</name>
<proteinExistence type="inferred from homology"/>
<dbReference type="PANTHER" id="PTHR34984:SF1">
    <property type="entry name" value="CARBON STORAGE REGULATOR"/>
    <property type="match status" value="1"/>
</dbReference>
<reference evidence="5 6" key="1">
    <citation type="submission" date="2019-02" db="EMBL/GenBank/DDBJ databases">
        <title>Deep-cultivation of Planctomycetes and their phenomic and genomic characterization uncovers novel biology.</title>
        <authorList>
            <person name="Wiegand S."/>
            <person name="Jogler M."/>
            <person name="Boedeker C."/>
            <person name="Pinto D."/>
            <person name="Vollmers J."/>
            <person name="Rivas-Marin E."/>
            <person name="Kohn T."/>
            <person name="Peeters S.H."/>
            <person name="Heuer A."/>
            <person name="Rast P."/>
            <person name="Oberbeckmann S."/>
            <person name="Bunk B."/>
            <person name="Jeske O."/>
            <person name="Meyerdierks A."/>
            <person name="Storesund J.E."/>
            <person name="Kallscheuer N."/>
            <person name="Luecker S."/>
            <person name="Lage O.M."/>
            <person name="Pohl T."/>
            <person name="Merkel B.J."/>
            <person name="Hornburger P."/>
            <person name="Mueller R.-W."/>
            <person name="Bruemmer F."/>
            <person name="Labrenz M."/>
            <person name="Spormann A.M."/>
            <person name="Op den Camp H."/>
            <person name="Overmann J."/>
            <person name="Amann R."/>
            <person name="Jetten M.S.M."/>
            <person name="Mascher T."/>
            <person name="Medema M.H."/>
            <person name="Devos D.P."/>
            <person name="Kaster A.-K."/>
            <person name="Ovreas L."/>
            <person name="Rohde M."/>
            <person name="Galperin M.Y."/>
            <person name="Jogler C."/>
        </authorList>
    </citation>
    <scope>NUCLEOTIDE SEQUENCE [LARGE SCALE GENOMIC DNA]</scope>
    <source>
        <strain evidence="5 6">HG66A1</strain>
    </source>
</reference>
<dbReference type="RefSeq" id="WP_145181230.1">
    <property type="nucleotide sequence ID" value="NZ_CP036266.1"/>
</dbReference>
<dbReference type="Proteomes" id="UP000320421">
    <property type="component" value="Chromosome"/>
</dbReference>
<evidence type="ECO:0000256" key="4">
    <source>
        <dbReference type="HAMAP-Rule" id="MF_00167"/>
    </source>
</evidence>
<dbReference type="HAMAP" id="MF_00167">
    <property type="entry name" value="CsrA"/>
    <property type="match status" value="1"/>
</dbReference>
<accession>A0A517PJ35</accession>
<dbReference type="GO" id="GO:0045947">
    <property type="term" value="P:negative regulation of translational initiation"/>
    <property type="evidence" value="ECO:0007669"/>
    <property type="project" value="UniProtKB-UniRule"/>
</dbReference>
<dbReference type="AlphaFoldDB" id="A0A517PJ35"/>
<dbReference type="SUPFAM" id="SSF117130">
    <property type="entry name" value="CsrA-like"/>
    <property type="match status" value="1"/>
</dbReference>
<evidence type="ECO:0000256" key="2">
    <source>
        <dbReference type="ARBA" id="ARBA00022845"/>
    </source>
</evidence>
<evidence type="ECO:0000256" key="3">
    <source>
        <dbReference type="ARBA" id="ARBA00022884"/>
    </source>
</evidence>
<dbReference type="GO" id="GO:0005829">
    <property type="term" value="C:cytosol"/>
    <property type="evidence" value="ECO:0007669"/>
    <property type="project" value="TreeGrafter"/>
</dbReference>
<dbReference type="InterPro" id="IPR036107">
    <property type="entry name" value="CsrA_sf"/>
</dbReference>
<sequence length="91" mass="9839">MLVLTRKLAEGIRIGDDILVKVIRTGKGSIKIGIDAPDDMRVVRAELLDEEIEIESKPVVKSLGKHQDSDGLSETNTLGTLSVVEAARLVC</sequence>
<keyword evidence="2 4" id="KW-0810">Translation regulation</keyword>
<keyword evidence="1 4" id="KW-0963">Cytoplasm</keyword>
<comment type="subcellular location">
    <subcellularLocation>
        <location evidence="4">Cytoplasm</location>
    </subcellularLocation>
</comment>
<protein>
    <recommendedName>
        <fullName evidence="4">Translational regulator CsrA</fullName>
    </recommendedName>
</protein>
<evidence type="ECO:0000256" key="1">
    <source>
        <dbReference type="ARBA" id="ARBA00022490"/>
    </source>
</evidence>
<keyword evidence="6" id="KW-1185">Reference proteome</keyword>
<dbReference type="EMBL" id="CP036266">
    <property type="protein sequence ID" value="QDT19383.1"/>
    <property type="molecule type" value="Genomic_DNA"/>
</dbReference>
<evidence type="ECO:0000313" key="5">
    <source>
        <dbReference type="EMBL" id="QDT19383.1"/>
    </source>
</evidence>
<gene>
    <name evidence="4" type="primary">csrA</name>
    <name evidence="5" type="ORF">HG66A1_11480</name>
</gene>
<dbReference type="InterPro" id="IPR003751">
    <property type="entry name" value="CsrA"/>
</dbReference>
<dbReference type="GO" id="GO:0044781">
    <property type="term" value="P:bacterial-type flagellum organization"/>
    <property type="evidence" value="ECO:0007669"/>
    <property type="project" value="UniProtKB-KW"/>
</dbReference>
<dbReference type="Pfam" id="PF02599">
    <property type="entry name" value="CsrA"/>
    <property type="match status" value="1"/>
</dbReference>
<keyword evidence="4" id="KW-1005">Bacterial flagellum biogenesis</keyword>
<comment type="function">
    <text evidence="4">A translational regulator that binds mRNA to regulate translation initiation and/or mRNA stability. Usually binds in the 5'-UTR at or near the Shine-Dalgarno sequence preventing ribosome-binding, thus repressing translation. Its main target seems to be the major flagellin gene, while its function is anatagonized by FliW.</text>
</comment>
<evidence type="ECO:0000313" key="6">
    <source>
        <dbReference type="Proteomes" id="UP000320421"/>
    </source>
</evidence>
<dbReference type="GO" id="GO:1902208">
    <property type="term" value="P:regulation of bacterial-type flagellum assembly"/>
    <property type="evidence" value="ECO:0007669"/>
    <property type="project" value="UniProtKB-UniRule"/>
</dbReference>
<dbReference type="OrthoDB" id="289081at2"/>
<dbReference type="PANTHER" id="PTHR34984">
    <property type="entry name" value="CARBON STORAGE REGULATOR"/>
    <property type="match status" value="1"/>
</dbReference>
<dbReference type="GO" id="GO:0006109">
    <property type="term" value="P:regulation of carbohydrate metabolic process"/>
    <property type="evidence" value="ECO:0007669"/>
    <property type="project" value="InterPro"/>
</dbReference>
<comment type="similarity">
    <text evidence="4">Belongs to the CsrA/RsmA family.</text>
</comment>
<dbReference type="GO" id="GO:0048027">
    <property type="term" value="F:mRNA 5'-UTR binding"/>
    <property type="evidence" value="ECO:0007669"/>
    <property type="project" value="UniProtKB-UniRule"/>
</dbReference>
<keyword evidence="4" id="KW-0678">Repressor</keyword>
<keyword evidence="3 4" id="KW-0694">RNA-binding</keyword>
<dbReference type="Gene3D" id="2.60.40.4380">
    <property type="entry name" value="Translational regulator CsrA"/>
    <property type="match status" value="1"/>
</dbReference>
<comment type="subunit">
    <text evidence="4">Homodimer; the beta-strands of each monomer intercalate to form a hydrophobic core, while the alpha-helices form wings that extend away from the core.</text>
</comment>
<dbReference type="GO" id="GO:0006402">
    <property type="term" value="P:mRNA catabolic process"/>
    <property type="evidence" value="ECO:0007669"/>
    <property type="project" value="InterPro"/>
</dbReference>